<dbReference type="RefSeq" id="WP_117327141.1">
    <property type="nucleotide sequence ID" value="NZ_QVTE01000035.1"/>
</dbReference>
<evidence type="ECO:0000256" key="4">
    <source>
        <dbReference type="ARBA" id="ARBA00023136"/>
    </source>
</evidence>
<keyword evidence="7" id="KW-1185">Reference proteome</keyword>
<dbReference type="EMBL" id="QVTE01000035">
    <property type="protein sequence ID" value="RFU68149.1"/>
    <property type="molecule type" value="Genomic_DNA"/>
</dbReference>
<evidence type="ECO:0000256" key="3">
    <source>
        <dbReference type="ARBA" id="ARBA00022989"/>
    </source>
</evidence>
<keyword evidence="2 5" id="KW-0812">Transmembrane</keyword>
<dbReference type="AlphaFoldDB" id="A0A372LM89"/>
<dbReference type="Pfam" id="PF07681">
    <property type="entry name" value="DoxX"/>
    <property type="match status" value="1"/>
</dbReference>
<evidence type="ECO:0000256" key="5">
    <source>
        <dbReference type="SAM" id="Phobius"/>
    </source>
</evidence>
<evidence type="ECO:0000313" key="6">
    <source>
        <dbReference type="EMBL" id="RFU68149.1"/>
    </source>
</evidence>
<evidence type="ECO:0000313" key="7">
    <source>
        <dbReference type="Proteomes" id="UP000264541"/>
    </source>
</evidence>
<comment type="subcellular location">
    <subcellularLocation>
        <location evidence="1">Membrane</location>
        <topology evidence="1">Multi-pass membrane protein</topology>
    </subcellularLocation>
</comment>
<dbReference type="PANTHER" id="PTHR39157">
    <property type="entry name" value="INTEGRAL MEMBRANE PROTEIN-RELATED"/>
    <property type="match status" value="1"/>
</dbReference>
<accession>A0A372LM89</accession>
<keyword evidence="3 5" id="KW-1133">Transmembrane helix</keyword>
<dbReference type="PANTHER" id="PTHR39157:SF1">
    <property type="entry name" value="DOXX FAMILY PROTEIN"/>
    <property type="match status" value="1"/>
</dbReference>
<evidence type="ECO:0000256" key="1">
    <source>
        <dbReference type="ARBA" id="ARBA00004141"/>
    </source>
</evidence>
<dbReference type="InterPro" id="IPR032808">
    <property type="entry name" value="DoxX"/>
</dbReference>
<organism evidence="6 7">
    <name type="scientific">Peribacillus saganii</name>
    <dbReference type="NCBI Taxonomy" id="2303992"/>
    <lineage>
        <taxon>Bacteria</taxon>
        <taxon>Bacillati</taxon>
        <taxon>Bacillota</taxon>
        <taxon>Bacilli</taxon>
        <taxon>Bacillales</taxon>
        <taxon>Bacillaceae</taxon>
        <taxon>Peribacillus</taxon>
    </lineage>
</organism>
<feature type="transmembrane region" description="Helical" evidence="5">
    <location>
        <begin position="123"/>
        <end position="142"/>
    </location>
</feature>
<feature type="transmembrane region" description="Helical" evidence="5">
    <location>
        <begin position="86"/>
        <end position="107"/>
    </location>
</feature>
<dbReference type="Proteomes" id="UP000264541">
    <property type="component" value="Unassembled WGS sequence"/>
</dbReference>
<sequence length="168" mass="17949">MNLTWKNGPIIGILWAILRMWLGVQWLEAGLHKLTGGFDAGGFMKGAIASAGGEHPAVQGWYAAFLHSVALPNADVFSFKVAWGEVLVGLGLILGAATITALIAGAFKDMKFLLAGTTSINPILYTIAIILLFAGAGAYYYGVDRFGIRYIKDRDGKGIANKHAMVHL</sequence>
<name>A0A372LM89_9BACI</name>
<dbReference type="OrthoDB" id="26941at2"/>
<keyword evidence="4 5" id="KW-0472">Membrane</keyword>
<comment type="caution">
    <text evidence="6">The sequence shown here is derived from an EMBL/GenBank/DDBJ whole genome shotgun (WGS) entry which is preliminary data.</text>
</comment>
<proteinExistence type="predicted"/>
<dbReference type="GO" id="GO:0016020">
    <property type="term" value="C:membrane"/>
    <property type="evidence" value="ECO:0007669"/>
    <property type="project" value="UniProtKB-SubCell"/>
</dbReference>
<reference evidence="6 7" key="1">
    <citation type="submission" date="2018-08" db="EMBL/GenBank/DDBJ databases">
        <title>Bacillus chawlae sp. nov., Bacillus glennii sp. nov., and Bacillus saganii sp. nov. Isolated from the Vehicle Assembly Building at Kennedy Space Center where the Viking Spacecraft were Assembled.</title>
        <authorList>
            <person name="Seuylemezian A."/>
            <person name="Vaishampayan P."/>
        </authorList>
    </citation>
    <scope>NUCLEOTIDE SEQUENCE [LARGE SCALE GENOMIC DNA]</scope>
    <source>
        <strain evidence="6 7">V47-23a</strain>
    </source>
</reference>
<gene>
    <name evidence="6" type="ORF">D0469_12845</name>
</gene>
<evidence type="ECO:0000256" key="2">
    <source>
        <dbReference type="ARBA" id="ARBA00022692"/>
    </source>
</evidence>
<protein>
    <submittedName>
        <fullName evidence="6">DoxX family membrane protein</fullName>
    </submittedName>
</protein>